<reference evidence="1" key="1">
    <citation type="journal article" date="2020" name="mSystems">
        <title>Genome- and Community-Level Interaction Insights into Carbon Utilization and Element Cycling Functions of Hydrothermarchaeota in Hydrothermal Sediment.</title>
        <authorList>
            <person name="Zhou Z."/>
            <person name="Liu Y."/>
            <person name="Xu W."/>
            <person name="Pan J."/>
            <person name="Luo Z.H."/>
            <person name="Li M."/>
        </authorList>
    </citation>
    <scope>NUCLEOTIDE SEQUENCE [LARGE SCALE GENOMIC DNA]</scope>
    <source>
        <strain evidence="1">HyVt-185</strain>
    </source>
</reference>
<protein>
    <submittedName>
        <fullName evidence="1">Uncharacterized protein</fullName>
    </submittedName>
</protein>
<organism evidence="1">
    <name type="scientific">Candidatus Syntropharchaeum butanivorans</name>
    <dbReference type="NCBI Taxonomy" id="1839936"/>
    <lineage>
        <taxon>Archaea</taxon>
        <taxon>Methanobacteriati</taxon>
        <taxon>Methanobacteriota</taxon>
        <taxon>Stenosarchaea group</taxon>
        <taxon>Methanomicrobia</taxon>
        <taxon>Methanosarcinales</taxon>
        <taxon>ANME-2 cluster</taxon>
        <taxon>Candidatus Syntropharchaeum</taxon>
    </lineage>
</organism>
<evidence type="ECO:0000313" key="1">
    <source>
        <dbReference type="EMBL" id="HDM36110.1"/>
    </source>
</evidence>
<name>A0A7C0X0M6_9EURY</name>
<dbReference type="Proteomes" id="UP000885863">
    <property type="component" value="Unassembled WGS sequence"/>
</dbReference>
<dbReference type="AlphaFoldDB" id="A0A7C0X0M6"/>
<dbReference type="EMBL" id="DQZR01000103">
    <property type="protein sequence ID" value="HDM36110.1"/>
    <property type="molecule type" value="Genomic_DNA"/>
</dbReference>
<accession>A0A7C0X0M6</accession>
<sequence length="81" mass="9692">MISEAKLVERLAPMIEERIRYKVVRSIIDTLEEQCYPPEEMFREEFIKRVEDAEKRVKEGKVRSFKDANELNAFLESLKNE</sequence>
<proteinExistence type="predicted"/>
<comment type="caution">
    <text evidence="1">The sequence shown here is derived from an EMBL/GenBank/DDBJ whole genome shotgun (WGS) entry which is preliminary data.</text>
</comment>
<gene>
    <name evidence="1" type="ORF">ENG09_02485</name>
</gene>